<gene>
    <name evidence="3" type="ORF">AN188_01048</name>
</gene>
<dbReference type="InterPro" id="IPR006016">
    <property type="entry name" value="UspA"/>
</dbReference>
<dbReference type="InterPro" id="IPR006015">
    <property type="entry name" value="Universal_stress_UspA"/>
</dbReference>
<dbReference type="PRINTS" id="PR01438">
    <property type="entry name" value="UNVRSLSTRESS"/>
</dbReference>
<protein>
    <submittedName>
        <fullName evidence="3">Universal stress protein</fullName>
    </submittedName>
</protein>
<organism evidence="3 4">
    <name type="scientific">Candidatus Methanofastidiosum methylothiophilum</name>
    <dbReference type="NCBI Taxonomy" id="1705564"/>
    <lineage>
        <taxon>Archaea</taxon>
        <taxon>Methanobacteriati</taxon>
        <taxon>Methanobacteriota</taxon>
        <taxon>Stenosarchaea group</taxon>
        <taxon>Candidatus Methanofastidiosia</taxon>
        <taxon>Candidatus Methanofastidiosales</taxon>
        <taxon>Candidatus Methanofastidiosaceae</taxon>
        <taxon>Candidatus Methanofastidiosum</taxon>
    </lineage>
</organism>
<dbReference type="EMBL" id="LNJB01000013">
    <property type="protein sequence ID" value="KYC54454.1"/>
    <property type="molecule type" value="Genomic_DNA"/>
</dbReference>
<comment type="caution">
    <text evidence="3">The sequence shown here is derived from an EMBL/GenBank/DDBJ whole genome shotgun (WGS) entry which is preliminary data.</text>
</comment>
<reference evidence="3 4" key="1">
    <citation type="journal article" date="2016" name="ISME J.">
        <title>Chasing the elusive Euryarchaeota class WSA2: genomes reveal a uniquely fastidious methyl-reducing methanogen.</title>
        <authorList>
            <person name="Nobu M.K."/>
            <person name="Narihiro T."/>
            <person name="Kuroda K."/>
            <person name="Mei R."/>
            <person name="Liu W.T."/>
        </authorList>
    </citation>
    <scope>NUCLEOTIDE SEQUENCE [LARGE SCALE GENOMIC DNA]</scope>
    <source>
        <strain evidence="3">ADurb1013_Bin02101</strain>
    </source>
</reference>
<accession>A0A150JBX4</accession>
<dbReference type="Gene3D" id="3.40.50.620">
    <property type="entry name" value="HUPs"/>
    <property type="match status" value="1"/>
</dbReference>
<dbReference type="PANTHER" id="PTHR46268">
    <property type="entry name" value="STRESS RESPONSE PROTEIN NHAX"/>
    <property type="match status" value="1"/>
</dbReference>
<evidence type="ECO:0000313" key="4">
    <source>
        <dbReference type="Proteomes" id="UP000092420"/>
    </source>
</evidence>
<evidence type="ECO:0000256" key="1">
    <source>
        <dbReference type="ARBA" id="ARBA00008791"/>
    </source>
</evidence>
<name>A0A150JBX4_9EURY</name>
<dbReference type="AlphaFoldDB" id="A0A150JBX4"/>
<dbReference type="SUPFAM" id="SSF52402">
    <property type="entry name" value="Adenine nucleotide alpha hydrolases-like"/>
    <property type="match status" value="1"/>
</dbReference>
<dbReference type="Proteomes" id="UP000092420">
    <property type="component" value="Unassembled WGS sequence"/>
</dbReference>
<evidence type="ECO:0000259" key="2">
    <source>
        <dbReference type="Pfam" id="PF00582"/>
    </source>
</evidence>
<dbReference type="PANTHER" id="PTHR46268:SF6">
    <property type="entry name" value="UNIVERSAL STRESS PROTEIN UP12"/>
    <property type="match status" value="1"/>
</dbReference>
<evidence type="ECO:0000313" key="3">
    <source>
        <dbReference type="EMBL" id="KYC54454.1"/>
    </source>
</evidence>
<feature type="domain" description="UspA" evidence="2">
    <location>
        <begin position="7"/>
        <end position="172"/>
    </location>
</feature>
<proteinExistence type="inferred from homology"/>
<dbReference type="Pfam" id="PF00582">
    <property type="entry name" value="Usp"/>
    <property type="match status" value="1"/>
</dbReference>
<dbReference type="InterPro" id="IPR014729">
    <property type="entry name" value="Rossmann-like_a/b/a_fold"/>
</dbReference>
<dbReference type="CDD" id="cd00293">
    <property type="entry name" value="USP-like"/>
    <property type="match status" value="1"/>
</dbReference>
<comment type="similarity">
    <text evidence="1">Belongs to the universal stress protein A family.</text>
</comment>
<sequence length="172" mass="19295">MDGELINKILVPVDGSESSQKALEYAAWVAGKTGAKVVMLHVIDADKMKLTHESMDRFTPEWEVKIKGTDDIKRYSPFFEEQLKCIIDDPMCRRGNNVLREMSKYAEQKGIKTKNMLKLGKVPDTILQVADLEGCDHIIMGTTGLTGIRRLLMGHVASEVVKYAPCRVTVVR</sequence>